<keyword evidence="2" id="KW-1185">Reference proteome</keyword>
<protein>
    <submittedName>
        <fullName evidence="1">Uncharacterized protein</fullName>
    </submittedName>
</protein>
<proteinExistence type="predicted"/>
<dbReference type="Proteomes" id="UP000287166">
    <property type="component" value="Unassembled WGS sequence"/>
</dbReference>
<name>A0A401H0C9_9APHY</name>
<sequence>MPPIMPWPAQLADNALFADHDDNALSSVVVLTLACNWAVSNGRCERQGLASVRRSLAGAFISRPRSSCTP</sequence>
<reference evidence="1 2" key="1">
    <citation type="journal article" date="2018" name="Sci. Rep.">
        <title>Genome sequence of the cauliflower mushroom Sparassis crispa (Hanabiratake) and its association with beneficial usage.</title>
        <authorList>
            <person name="Kiyama R."/>
            <person name="Furutani Y."/>
            <person name="Kawaguchi K."/>
            <person name="Nakanishi T."/>
        </authorList>
    </citation>
    <scope>NUCLEOTIDE SEQUENCE [LARGE SCALE GENOMIC DNA]</scope>
</reference>
<accession>A0A401H0C9</accession>
<dbReference type="InParanoid" id="A0A401H0C9"/>
<comment type="caution">
    <text evidence="1">The sequence shown here is derived from an EMBL/GenBank/DDBJ whole genome shotgun (WGS) entry which is preliminary data.</text>
</comment>
<dbReference type="RefSeq" id="XP_027618800.1">
    <property type="nucleotide sequence ID" value="XM_027762999.1"/>
</dbReference>
<dbReference type="GeneID" id="38784804"/>
<evidence type="ECO:0000313" key="2">
    <source>
        <dbReference type="Proteomes" id="UP000287166"/>
    </source>
</evidence>
<dbReference type="AlphaFoldDB" id="A0A401H0C9"/>
<dbReference type="EMBL" id="BFAD01000012">
    <property type="protein sequence ID" value="GBE87887.1"/>
    <property type="molecule type" value="Genomic_DNA"/>
</dbReference>
<evidence type="ECO:0000313" key="1">
    <source>
        <dbReference type="EMBL" id="GBE87887.1"/>
    </source>
</evidence>
<gene>
    <name evidence="1" type="ORF">SCP_1201120</name>
</gene>
<organism evidence="1 2">
    <name type="scientific">Sparassis crispa</name>
    <dbReference type="NCBI Taxonomy" id="139825"/>
    <lineage>
        <taxon>Eukaryota</taxon>
        <taxon>Fungi</taxon>
        <taxon>Dikarya</taxon>
        <taxon>Basidiomycota</taxon>
        <taxon>Agaricomycotina</taxon>
        <taxon>Agaricomycetes</taxon>
        <taxon>Polyporales</taxon>
        <taxon>Sparassidaceae</taxon>
        <taxon>Sparassis</taxon>
    </lineage>
</organism>